<dbReference type="Proteomes" id="UP000006671">
    <property type="component" value="Unassembled WGS sequence"/>
</dbReference>
<dbReference type="VEuPathDB" id="AmoebaDB:NAEGRDRAFT_72068"/>
<dbReference type="Gene3D" id="3.90.550.10">
    <property type="entry name" value="Spore Coat Polysaccharide Biosynthesis Protein SpsA, Chain A"/>
    <property type="match status" value="1"/>
</dbReference>
<dbReference type="InterPro" id="IPR029044">
    <property type="entry name" value="Nucleotide-diphossugar_trans"/>
</dbReference>
<organism evidence="2">
    <name type="scientific">Naegleria gruberi</name>
    <name type="common">Amoeba</name>
    <dbReference type="NCBI Taxonomy" id="5762"/>
    <lineage>
        <taxon>Eukaryota</taxon>
        <taxon>Discoba</taxon>
        <taxon>Heterolobosea</taxon>
        <taxon>Tetramitia</taxon>
        <taxon>Eutetramitia</taxon>
        <taxon>Vahlkampfiidae</taxon>
        <taxon>Naegleria</taxon>
    </lineage>
</organism>
<dbReference type="GeneID" id="8850948"/>
<gene>
    <name evidence="1" type="ORF">NAEGRDRAFT_72068</name>
</gene>
<evidence type="ECO:0000313" key="1">
    <source>
        <dbReference type="EMBL" id="EFC39963.1"/>
    </source>
</evidence>
<dbReference type="RefSeq" id="XP_002672707.1">
    <property type="nucleotide sequence ID" value="XM_002672661.1"/>
</dbReference>
<dbReference type="SUPFAM" id="SSF53448">
    <property type="entry name" value="Nucleotide-diphospho-sugar transferases"/>
    <property type="match status" value="1"/>
</dbReference>
<sequence>MSKELSNWYKYDSYNSGVILIDIRKSLQYPWKQILEETIQDVGVTQLADQDIFNVIDRKTRGKWFHRIDCGLNLQHAGWKECSTSCVRIIHFNAMPNIQNTTNLASMLNYARKTYQSIGCETTIFPHDNLFNWIGNSNISLICK</sequence>
<reference evidence="1 2" key="1">
    <citation type="journal article" date="2010" name="Cell">
        <title>The genome of Naegleria gruberi illuminates early eukaryotic versatility.</title>
        <authorList>
            <person name="Fritz-Laylin L.K."/>
            <person name="Prochnik S.E."/>
            <person name="Ginger M.L."/>
            <person name="Dacks J.B."/>
            <person name="Carpenter M.L."/>
            <person name="Field M.C."/>
            <person name="Kuo A."/>
            <person name="Paredez A."/>
            <person name="Chapman J."/>
            <person name="Pham J."/>
            <person name="Shu S."/>
            <person name="Neupane R."/>
            <person name="Cipriano M."/>
            <person name="Mancuso J."/>
            <person name="Tu H."/>
            <person name="Salamov A."/>
            <person name="Lindquist E."/>
            <person name="Shapiro H."/>
            <person name="Lucas S."/>
            <person name="Grigoriev I.V."/>
            <person name="Cande W.Z."/>
            <person name="Fulton C."/>
            <person name="Rokhsar D.S."/>
            <person name="Dawson S.C."/>
        </authorList>
    </citation>
    <scope>NUCLEOTIDE SEQUENCE [LARGE SCALE GENOMIC DNA]</scope>
    <source>
        <strain evidence="1 2">NEG-M</strain>
    </source>
</reference>
<name>D2VSU8_NAEGR</name>
<dbReference type="AlphaFoldDB" id="D2VSU8"/>
<dbReference type="EMBL" id="GG738895">
    <property type="protein sequence ID" value="EFC39963.1"/>
    <property type="molecule type" value="Genomic_DNA"/>
</dbReference>
<protein>
    <submittedName>
        <fullName evidence="1">Predicted protein</fullName>
    </submittedName>
</protein>
<evidence type="ECO:0000313" key="2">
    <source>
        <dbReference type="Proteomes" id="UP000006671"/>
    </source>
</evidence>
<dbReference type="OrthoDB" id="411524at2759"/>
<proteinExistence type="predicted"/>
<accession>D2VSU8</accession>
<dbReference type="InParanoid" id="D2VSU8"/>
<keyword evidence="2" id="KW-1185">Reference proteome</keyword>
<dbReference type="KEGG" id="ngr:NAEGRDRAFT_72068"/>